<accession>A0A699X0N9</accession>
<sequence length="109" mass="12414">HEARERAYHQPDAEDEQVIAGVRLVQFLVERLLGLPAANHGSGGRHHQHGEGHQHQPVFGKRDATHRKQLGWNGRQQQPAHHKHGQQRRQQKHHGRAQRYQPLAEIGGG</sequence>
<dbReference type="EMBL" id="BKCJ011777921">
    <property type="protein sequence ID" value="GFD52100.1"/>
    <property type="molecule type" value="Genomic_DNA"/>
</dbReference>
<name>A0A699X0N9_TANCI</name>
<dbReference type="AlphaFoldDB" id="A0A699X0N9"/>
<protein>
    <submittedName>
        <fullName evidence="2">Uncharacterized protein</fullName>
    </submittedName>
</protein>
<feature type="compositionally biased region" description="Basic residues" evidence="1">
    <location>
        <begin position="80"/>
        <end position="97"/>
    </location>
</feature>
<reference evidence="2" key="1">
    <citation type="journal article" date="2019" name="Sci. Rep.">
        <title>Draft genome of Tanacetum cinerariifolium, the natural source of mosquito coil.</title>
        <authorList>
            <person name="Yamashiro T."/>
            <person name="Shiraishi A."/>
            <person name="Satake H."/>
            <person name="Nakayama K."/>
        </authorList>
    </citation>
    <scope>NUCLEOTIDE SEQUENCE</scope>
</reference>
<feature type="non-terminal residue" evidence="2">
    <location>
        <position position="109"/>
    </location>
</feature>
<proteinExistence type="predicted"/>
<gene>
    <name evidence="2" type="ORF">Tci_924069</name>
</gene>
<feature type="region of interest" description="Disordered" evidence="1">
    <location>
        <begin position="36"/>
        <end position="109"/>
    </location>
</feature>
<evidence type="ECO:0000256" key="1">
    <source>
        <dbReference type="SAM" id="MobiDB-lite"/>
    </source>
</evidence>
<organism evidence="2">
    <name type="scientific">Tanacetum cinerariifolium</name>
    <name type="common">Dalmatian daisy</name>
    <name type="synonym">Chrysanthemum cinerariifolium</name>
    <dbReference type="NCBI Taxonomy" id="118510"/>
    <lineage>
        <taxon>Eukaryota</taxon>
        <taxon>Viridiplantae</taxon>
        <taxon>Streptophyta</taxon>
        <taxon>Embryophyta</taxon>
        <taxon>Tracheophyta</taxon>
        <taxon>Spermatophyta</taxon>
        <taxon>Magnoliopsida</taxon>
        <taxon>eudicotyledons</taxon>
        <taxon>Gunneridae</taxon>
        <taxon>Pentapetalae</taxon>
        <taxon>asterids</taxon>
        <taxon>campanulids</taxon>
        <taxon>Asterales</taxon>
        <taxon>Asteraceae</taxon>
        <taxon>Asteroideae</taxon>
        <taxon>Anthemideae</taxon>
        <taxon>Anthemidinae</taxon>
        <taxon>Tanacetum</taxon>
    </lineage>
</organism>
<comment type="caution">
    <text evidence="2">The sequence shown here is derived from an EMBL/GenBank/DDBJ whole genome shotgun (WGS) entry which is preliminary data.</text>
</comment>
<evidence type="ECO:0000313" key="2">
    <source>
        <dbReference type="EMBL" id="GFD52100.1"/>
    </source>
</evidence>
<feature type="non-terminal residue" evidence="2">
    <location>
        <position position="1"/>
    </location>
</feature>